<feature type="compositionally biased region" description="Polar residues" evidence="7">
    <location>
        <begin position="58"/>
        <end position="70"/>
    </location>
</feature>
<evidence type="ECO:0000313" key="10">
    <source>
        <dbReference type="Proteomes" id="UP001314205"/>
    </source>
</evidence>
<keyword evidence="5" id="KW-0539">Nucleus</keyword>
<dbReference type="GO" id="GO:0032922">
    <property type="term" value="P:circadian regulation of gene expression"/>
    <property type="evidence" value="ECO:0007669"/>
    <property type="project" value="TreeGrafter"/>
</dbReference>
<evidence type="ECO:0000256" key="1">
    <source>
        <dbReference type="ARBA" id="ARBA00004123"/>
    </source>
</evidence>
<organism evidence="9 10">
    <name type="scientific">Parnassius mnemosyne</name>
    <name type="common">clouded apollo</name>
    <dbReference type="NCBI Taxonomy" id="213953"/>
    <lineage>
        <taxon>Eukaryota</taxon>
        <taxon>Metazoa</taxon>
        <taxon>Ecdysozoa</taxon>
        <taxon>Arthropoda</taxon>
        <taxon>Hexapoda</taxon>
        <taxon>Insecta</taxon>
        <taxon>Pterygota</taxon>
        <taxon>Neoptera</taxon>
        <taxon>Endopterygota</taxon>
        <taxon>Lepidoptera</taxon>
        <taxon>Glossata</taxon>
        <taxon>Ditrysia</taxon>
        <taxon>Papilionoidea</taxon>
        <taxon>Papilionidae</taxon>
        <taxon>Parnassiinae</taxon>
        <taxon>Parnassini</taxon>
        <taxon>Parnassius</taxon>
        <taxon>Driopa</taxon>
    </lineage>
</organism>
<accession>A0AAV1KYZ9</accession>
<feature type="compositionally biased region" description="Low complexity" evidence="7">
    <location>
        <begin position="210"/>
        <end position="219"/>
    </location>
</feature>
<keyword evidence="3" id="KW-0677">Repeat</keyword>
<evidence type="ECO:0000256" key="6">
    <source>
        <dbReference type="ARBA" id="ARBA00040849"/>
    </source>
</evidence>
<feature type="compositionally biased region" description="Polar residues" evidence="7">
    <location>
        <begin position="1"/>
        <end position="15"/>
    </location>
</feature>
<dbReference type="GO" id="GO:0000122">
    <property type="term" value="P:negative regulation of transcription by RNA polymerase II"/>
    <property type="evidence" value="ECO:0007669"/>
    <property type="project" value="TreeGrafter"/>
</dbReference>
<feature type="region of interest" description="Disordered" evidence="7">
    <location>
        <begin position="58"/>
        <end position="82"/>
    </location>
</feature>
<dbReference type="Proteomes" id="UP001314205">
    <property type="component" value="Unassembled WGS sequence"/>
</dbReference>
<dbReference type="Pfam" id="PF12114">
    <property type="entry name" value="Period_C"/>
    <property type="match status" value="1"/>
</dbReference>
<evidence type="ECO:0000259" key="8">
    <source>
        <dbReference type="Pfam" id="PF12114"/>
    </source>
</evidence>
<comment type="subcellular location">
    <subcellularLocation>
        <location evidence="1">Nucleus</location>
    </subcellularLocation>
</comment>
<evidence type="ECO:0000313" key="9">
    <source>
        <dbReference type="EMBL" id="CAK1588248.1"/>
    </source>
</evidence>
<dbReference type="PANTHER" id="PTHR11269">
    <property type="entry name" value="PERIOD CIRCADIAN PROTEIN"/>
    <property type="match status" value="1"/>
</dbReference>
<dbReference type="GO" id="GO:0001222">
    <property type="term" value="F:transcription corepressor binding"/>
    <property type="evidence" value="ECO:0007669"/>
    <property type="project" value="TreeGrafter"/>
</dbReference>
<dbReference type="EMBL" id="CAVLGL010000082">
    <property type="protein sequence ID" value="CAK1588248.1"/>
    <property type="molecule type" value="Genomic_DNA"/>
</dbReference>
<dbReference type="PANTHER" id="PTHR11269:SF16">
    <property type="entry name" value="PERIOD CIRCADIAN PROTEIN"/>
    <property type="match status" value="1"/>
</dbReference>
<dbReference type="InterPro" id="IPR022728">
    <property type="entry name" value="Period_circadian-like_C"/>
</dbReference>
<reference evidence="9 10" key="1">
    <citation type="submission" date="2023-11" db="EMBL/GenBank/DDBJ databases">
        <authorList>
            <person name="Hedman E."/>
            <person name="Englund M."/>
            <person name="Stromberg M."/>
            <person name="Nyberg Akerstrom W."/>
            <person name="Nylinder S."/>
            <person name="Jareborg N."/>
            <person name="Kallberg Y."/>
            <person name="Kronander E."/>
        </authorList>
    </citation>
    <scope>NUCLEOTIDE SEQUENCE [LARGE SCALE GENOMIC DNA]</scope>
</reference>
<protein>
    <recommendedName>
        <fullName evidence="6">Period circadian protein</fullName>
    </recommendedName>
</protein>
<dbReference type="AlphaFoldDB" id="A0AAV1KYZ9"/>
<evidence type="ECO:0000256" key="3">
    <source>
        <dbReference type="ARBA" id="ARBA00022737"/>
    </source>
</evidence>
<dbReference type="InterPro" id="IPR050760">
    <property type="entry name" value="Period_circadian_regulator"/>
</dbReference>
<evidence type="ECO:0000256" key="4">
    <source>
        <dbReference type="ARBA" id="ARBA00023108"/>
    </source>
</evidence>
<dbReference type="GO" id="GO:0005634">
    <property type="term" value="C:nucleus"/>
    <property type="evidence" value="ECO:0007669"/>
    <property type="project" value="UniProtKB-SubCell"/>
</dbReference>
<feature type="domain" description="Period circadian-like C-terminal" evidence="8">
    <location>
        <begin position="61"/>
        <end position="209"/>
    </location>
</feature>
<comment type="caution">
    <text evidence="9">The sequence shown here is derived from an EMBL/GenBank/DDBJ whole genome shotgun (WGS) entry which is preliminary data.</text>
</comment>
<gene>
    <name evidence="9" type="ORF">PARMNEM_LOCUS8906</name>
</gene>
<dbReference type="GO" id="GO:0043153">
    <property type="term" value="P:entrainment of circadian clock by photoperiod"/>
    <property type="evidence" value="ECO:0007669"/>
    <property type="project" value="TreeGrafter"/>
</dbReference>
<evidence type="ECO:0000256" key="5">
    <source>
        <dbReference type="ARBA" id="ARBA00023242"/>
    </source>
</evidence>
<proteinExistence type="predicted"/>
<evidence type="ECO:0000256" key="7">
    <source>
        <dbReference type="SAM" id="MobiDB-lite"/>
    </source>
</evidence>
<keyword evidence="2" id="KW-0597">Phosphoprotein</keyword>
<name>A0AAV1KYZ9_9NEOP</name>
<dbReference type="GO" id="GO:0005737">
    <property type="term" value="C:cytoplasm"/>
    <property type="evidence" value="ECO:0007669"/>
    <property type="project" value="TreeGrafter"/>
</dbReference>
<keyword evidence="10" id="KW-1185">Reference proteome</keyword>
<feature type="region of interest" description="Disordered" evidence="7">
    <location>
        <begin position="1"/>
        <end position="29"/>
    </location>
</feature>
<evidence type="ECO:0000256" key="2">
    <source>
        <dbReference type="ARBA" id="ARBA00022553"/>
    </source>
</evidence>
<feature type="region of interest" description="Disordered" evidence="7">
    <location>
        <begin position="210"/>
        <end position="259"/>
    </location>
</feature>
<dbReference type="GO" id="GO:0000976">
    <property type="term" value="F:transcription cis-regulatory region binding"/>
    <property type="evidence" value="ECO:0007669"/>
    <property type="project" value="TreeGrafter"/>
</dbReference>
<keyword evidence="4" id="KW-0090">Biological rhythms</keyword>
<sequence length="259" mass="28798">MQTGKKTGRTHTGNVSRDEKRAESQALAFKADQGSIISHSSVNASYRSSEAVRDIMQTNNAKSMRWSNSEETIDKTDGESSYSSFSSSFFKTEFGSGAQSSDSKKDFGKEGKKSAFDNGHGYWSAFETEQLKNSAIRKMEPPWMEHVCVTSELIYKYQILTKSMDEVLSGDKHKIKTLEQPSLVNEQLSQLYLDLQLEGVAARLTLEEGITSSSSSGEESIARASKGHRKKREYSKLMMIYEENAPLPPPDTPSETSTS</sequence>